<dbReference type="Gene3D" id="1.25.40.10">
    <property type="entry name" value="Tetratricopeptide repeat domain"/>
    <property type="match status" value="1"/>
</dbReference>
<dbReference type="EMBL" id="NQVE01000046">
    <property type="protein sequence ID" value="RAL51680.1"/>
    <property type="molecule type" value="Genomic_DNA"/>
</dbReference>
<feature type="repeat" description="TPR" evidence="3">
    <location>
        <begin position="122"/>
        <end position="155"/>
    </location>
</feature>
<comment type="caution">
    <text evidence="6">The sequence shown here is derived from an EMBL/GenBank/DDBJ whole genome shotgun (WGS) entry which is preliminary data.</text>
</comment>
<feature type="region of interest" description="Disordered" evidence="4">
    <location>
        <begin position="350"/>
        <end position="370"/>
    </location>
</feature>
<dbReference type="InterPro" id="IPR044517">
    <property type="entry name" value="PHOX1-4"/>
</dbReference>
<dbReference type="InterPro" id="IPR019734">
    <property type="entry name" value="TPR_rpt"/>
</dbReference>
<protein>
    <recommendedName>
        <fullName evidence="5">PB1 domain-containing protein</fullName>
    </recommendedName>
</protein>
<dbReference type="PANTHER" id="PTHR46183:SF16">
    <property type="entry name" value="PROTEIN PHOX3"/>
    <property type="match status" value="1"/>
</dbReference>
<sequence length="837" mass="95723">MQFFVLKTMGKQKKKHVGGNFHGSCKKKTCPNSPKAYDRDTTAALSLSQELKEEGNRLFQTRDYEEAMLMYERAIQLLPANNEDISYLRSNLAACYMQFGESGYAQAIHECNLALEVNPKCTKALLKRSRCYEALVRLDLALRDAKRVLEMEPNNFMAAEIAERVEATIEENGGGFDIPVDLIPVPEYVEPRVFSASKKGSKGKARKKKAVDGMSEPKHGKGNKVGGNQLNVPKKRGRNKKKKKAKNKEVAYGDNVEMVANEANNVEEESGINIMKAKNKKEKKMKKKKKKRARNGVYMKEMGIYDIEGTNDGDMSDEEEAVEYNRFEILNDVELNPNDFEGVVTENNVEDGKSEIETKTETEELSEEKKSQDKLVVEEIMSKNPEVEAKRQVKLIYGEDIRIAYIPINCSILKLREIVCSRFPNCKAILIKYKDQEGDLITITRNEELWWAETSTVDQCSTRLHIVDVNPRQDPLLEKIKQQQEEYERVVKQNNVIEHESEGRSGLQNMETFVNDWIIHFAYLFKDYAGFESDCYLGLHEVGVKAYSEAMEETVSSDEAQYIFSTAEEKFRELASLALFNWGNVHMFRARRRVFTEYGDARDAHVWAQEEYSLAGRRFEEALKMNPNFYEVIIAMGQLQFEQAKLSWYYATTTGADLESSPSSEVPFLYKNAGKNMERGIQMWEEALVQHLLEVTNQCETNELLRQMKLENLFNEISAEETAERAANIRSQVNLLWGTMMYERSAMEFKLGLPSWQASLEAAADKFELAGASPEDIAVMIKNHCSNALQGVDVDETEQAWNEMYGAIRWQMDIPALYLDPLLQKRVSVTRHAPDLP</sequence>
<evidence type="ECO:0000256" key="3">
    <source>
        <dbReference type="PROSITE-ProRule" id="PRU00339"/>
    </source>
</evidence>
<reference evidence="6 7" key="1">
    <citation type="submission" date="2018-06" db="EMBL/GenBank/DDBJ databases">
        <title>The Genome of Cuscuta australis (Dodder) Provides Insight into the Evolution of Plant Parasitism.</title>
        <authorList>
            <person name="Liu H."/>
        </authorList>
    </citation>
    <scope>NUCLEOTIDE SEQUENCE [LARGE SCALE GENOMIC DNA]</scope>
    <source>
        <strain evidence="7">cv. Yunnan</strain>
        <tissue evidence="6">Vines</tissue>
    </source>
</reference>
<feature type="compositionally biased region" description="Basic residues" evidence="4">
    <location>
        <begin position="233"/>
        <end position="246"/>
    </location>
</feature>
<organism evidence="6 7">
    <name type="scientific">Cuscuta australis</name>
    <dbReference type="NCBI Taxonomy" id="267555"/>
    <lineage>
        <taxon>Eukaryota</taxon>
        <taxon>Viridiplantae</taxon>
        <taxon>Streptophyta</taxon>
        <taxon>Embryophyta</taxon>
        <taxon>Tracheophyta</taxon>
        <taxon>Spermatophyta</taxon>
        <taxon>Magnoliopsida</taxon>
        <taxon>eudicotyledons</taxon>
        <taxon>Gunneridae</taxon>
        <taxon>Pentapetalae</taxon>
        <taxon>asterids</taxon>
        <taxon>lamiids</taxon>
        <taxon>Solanales</taxon>
        <taxon>Convolvulaceae</taxon>
        <taxon>Cuscuteae</taxon>
        <taxon>Cuscuta</taxon>
        <taxon>Cuscuta subgen. Grammica</taxon>
        <taxon>Cuscuta sect. Cleistogrammica</taxon>
    </lineage>
</organism>
<keyword evidence="2 3" id="KW-0802">TPR repeat</keyword>
<keyword evidence="7" id="KW-1185">Reference proteome</keyword>
<evidence type="ECO:0000313" key="6">
    <source>
        <dbReference type="EMBL" id="RAL51680.1"/>
    </source>
</evidence>
<name>A0A328E2F4_9ASTE</name>
<dbReference type="InterPro" id="IPR011990">
    <property type="entry name" value="TPR-like_helical_dom_sf"/>
</dbReference>
<feature type="repeat" description="TPR" evidence="3">
    <location>
        <begin position="48"/>
        <end position="81"/>
    </location>
</feature>
<gene>
    <name evidence="6" type="ORF">DM860_010398</name>
</gene>
<feature type="domain" description="PB1" evidence="5">
    <location>
        <begin position="390"/>
        <end position="469"/>
    </location>
</feature>
<dbReference type="Pfam" id="PF00564">
    <property type="entry name" value="PB1"/>
    <property type="match status" value="1"/>
</dbReference>
<accession>A0A328E2F4</accession>
<dbReference type="InterPro" id="IPR053793">
    <property type="entry name" value="PB1-like"/>
</dbReference>
<dbReference type="PROSITE" id="PS50005">
    <property type="entry name" value="TPR"/>
    <property type="match status" value="2"/>
</dbReference>
<dbReference type="CDD" id="cd05992">
    <property type="entry name" value="PB1"/>
    <property type="match status" value="1"/>
</dbReference>
<evidence type="ECO:0000256" key="4">
    <source>
        <dbReference type="SAM" id="MobiDB-lite"/>
    </source>
</evidence>
<proteinExistence type="predicted"/>
<dbReference type="PANTHER" id="PTHR46183">
    <property type="entry name" value="PROTEIN CLMP1"/>
    <property type="match status" value="1"/>
</dbReference>
<feature type="region of interest" description="Disordered" evidence="4">
    <location>
        <begin position="195"/>
        <end position="249"/>
    </location>
</feature>
<evidence type="ECO:0000256" key="2">
    <source>
        <dbReference type="ARBA" id="ARBA00022803"/>
    </source>
</evidence>
<evidence type="ECO:0000313" key="7">
    <source>
        <dbReference type="Proteomes" id="UP000249390"/>
    </source>
</evidence>
<keyword evidence="1" id="KW-0677">Repeat</keyword>
<dbReference type="InterPro" id="IPR000270">
    <property type="entry name" value="PB1_dom"/>
</dbReference>
<evidence type="ECO:0000259" key="5">
    <source>
        <dbReference type="PROSITE" id="PS51745"/>
    </source>
</evidence>
<dbReference type="Proteomes" id="UP000249390">
    <property type="component" value="Unassembled WGS sequence"/>
</dbReference>
<feature type="compositionally biased region" description="Basic residues" evidence="4">
    <location>
        <begin position="199"/>
        <end position="209"/>
    </location>
</feature>
<dbReference type="PROSITE" id="PS51745">
    <property type="entry name" value="PB1"/>
    <property type="match status" value="1"/>
</dbReference>
<evidence type="ECO:0000256" key="1">
    <source>
        <dbReference type="ARBA" id="ARBA00022737"/>
    </source>
</evidence>
<dbReference type="SUPFAM" id="SSF48452">
    <property type="entry name" value="TPR-like"/>
    <property type="match status" value="1"/>
</dbReference>
<dbReference type="SMART" id="SM00028">
    <property type="entry name" value="TPR"/>
    <property type="match status" value="3"/>
</dbReference>
<dbReference type="Gene3D" id="3.10.20.90">
    <property type="entry name" value="Phosphatidylinositol 3-kinase Catalytic Subunit, Chain A, domain 1"/>
    <property type="match status" value="1"/>
</dbReference>
<dbReference type="SMART" id="SM00666">
    <property type="entry name" value="PB1"/>
    <property type="match status" value="1"/>
</dbReference>
<dbReference type="AlphaFoldDB" id="A0A328E2F4"/>
<dbReference type="SUPFAM" id="SSF54277">
    <property type="entry name" value="CAD &amp; PB1 domains"/>
    <property type="match status" value="1"/>
</dbReference>